<reference evidence="3 4" key="1">
    <citation type="submission" date="2019-03" db="EMBL/GenBank/DDBJ databases">
        <title>Genomic Encyclopedia of Type Strains, Phase IV (KMG-IV): sequencing the most valuable type-strain genomes for metagenomic binning, comparative biology and taxonomic classification.</title>
        <authorList>
            <person name="Goeker M."/>
        </authorList>
    </citation>
    <scope>NUCLEOTIDE SEQUENCE [LARGE SCALE GENOMIC DNA]</scope>
    <source>
        <strain evidence="3 4">DSM 24984</strain>
    </source>
</reference>
<dbReference type="SUPFAM" id="SSF55486">
    <property type="entry name" value="Metalloproteases ('zincins'), catalytic domain"/>
    <property type="match status" value="1"/>
</dbReference>
<dbReference type="InterPro" id="IPR014782">
    <property type="entry name" value="Peptidase_M1_dom"/>
</dbReference>
<gene>
    <name evidence="3" type="ORF">C8D98_2254</name>
</gene>
<dbReference type="EMBL" id="SMGG01000006">
    <property type="protein sequence ID" value="TCK59321.1"/>
    <property type="molecule type" value="Genomic_DNA"/>
</dbReference>
<feature type="signal peptide" evidence="1">
    <location>
        <begin position="1"/>
        <end position="19"/>
    </location>
</feature>
<dbReference type="Pfam" id="PF13180">
    <property type="entry name" value="PDZ_2"/>
    <property type="match status" value="1"/>
</dbReference>
<proteinExistence type="predicted"/>
<dbReference type="PANTHER" id="PTHR45726:SF3">
    <property type="entry name" value="LEUKOTRIENE A-4 HYDROLASE"/>
    <property type="match status" value="1"/>
</dbReference>
<dbReference type="Gene3D" id="3.40.50.11550">
    <property type="match status" value="1"/>
</dbReference>
<dbReference type="SMART" id="SM00228">
    <property type="entry name" value="PDZ"/>
    <property type="match status" value="1"/>
</dbReference>
<dbReference type="Gene3D" id="1.10.390.10">
    <property type="entry name" value="Neutral Protease Domain 2"/>
    <property type="match status" value="1"/>
</dbReference>
<dbReference type="GO" id="GO:0008270">
    <property type="term" value="F:zinc ion binding"/>
    <property type="evidence" value="ECO:0007669"/>
    <property type="project" value="InterPro"/>
</dbReference>
<dbReference type="CDD" id="cd14727">
    <property type="entry name" value="ChanN-like"/>
    <property type="match status" value="1"/>
</dbReference>
<dbReference type="RefSeq" id="WP_132874233.1">
    <property type="nucleotide sequence ID" value="NZ_SMGG01000006.1"/>
</dbReference>
<feature type="chain" id="PRO_5020621155" evidence="1">
    <location>
        <begin position="20"/>
        <end position="907"/>
    </location>
</feature>
<evidence type="ECO:0000313" key="3">
    <source>
        <dbReference type="EMBL" id="TCK59321.1"/>
    </source>
</evidence>
<dbReference type="SUPFAM" id="SSF159501">
    <property type="entry name" value="EreA/ChaN-like"/>
    <property type="match status" value="1"/>
</dbReference>
<dbReference type="PANTHER" id="PTHR45726">
    <property type="entry name" value="LEUKOTRIENE A-4 HYDROLASE"/>
    <property type="match status" value="1"/>
</dbReference>
<dbReference type="InterPro" id="IPR007314">
    <property type="entry name" value="Cofac_haem-bd_dom"/>
</dbReference>
<dbReference type="GO" id="GO:0008237">
    <property type="term" value="F:metallopeptidase activity"/>
    <property type="evidence" value="ECO:0007669"/>
    <property type="project" value="InterPro"/>
</dbReference>
<organism evidence="3 4">
    <name type="scientific">Seleniivibrio woodruffii</name>
    <dbReference type="NCBI Taxonomy" id="1078050"/>
    <lineage>
        <taxon>Bacteria</taxon>
        <taxon>Pseudomonadati</taxon>
        <taxon>Deferribacterota</taxon>
        <taxon>Deferribacteres</taxon>
        <taxon>Deferribacterales</taxon>
        <taxon>Geovibrionaceae</taxon>
        <taxon>Seleniivibrio</taxon>
    </lineage>
</organism>
<sequence>MKRLLILLILVTSAISASAATLVKAKADMANSVISGTVDGKPFSYTLKGTDGTYIIYDDWFGEPKDDSYTLELTLPEGYVALAESDKAEKTKYGWKFTLKNANHGMVLAISDKWQIKSEIVNGVEVALYFSKANMQYSGAYMARIKELLALYTDMFGKYPYGRFAVADVPYPVGHALVSLTFISEKIIPMPFLTRTSLGHELLHQWLGVAVDTKDGNWAEALTTYLADRLYDEKDGKGIEYRKAAIINVMQNARQKEEGTALKDFVYNKDRASQAVGYSKGMMVFSMLDDMLGDDFNKGLKRLYSKYKYKKADWNDVRKVFEDVSDRKLDKYFDGWLNETAIADFDAKDVSFKAVNDGYETSFILKNKYENLNYPLEVIVKTEKSDTVFTKYIDAKEVNFSIKTKDRPVELVIDPNYKTARILERTELYPALYAMWSKYPKAVFVSDKNKTKYASVLKMIDNAEVYNDTVNPYQYNDKIIIFLDADNAAFRKYYGVNAPFIKPEFAVLSSLHPLHSDRMSYIIHADDAETAAANFPRVTHYGKYSSVVSENGRLRPVMDQSVQGERFRLYDDRQGERVQSAISIKTIIDENPYARVFYVGETHTDFAHHENQLEFIRRLNEAGKKIAVGLEMIQKPFQPVLDDYLSGKITEREMLEKTEYYTRWKYDYRLYAPIFRYAKENRIPLVALNTPQEITKKISSGGIKSLTDEELKQIPETIEYTGGEYRDGLYKIFNMHPMGRDFENFYEAQIVWDETMADSAYKYMTANPDRLFVLLAGNGHIRNRTSIPERLFRRNLMNYVAVVQDEDNKPGVADYILYPQETDYDASPMLGVGIDDKDGKLKVADVSDKSAAQTAGVLKDDIIVSFNRVTVGGLQTLKLELLYAEKGREYELVVLRKDKEETLKIKF</sequence>
<dbReference type="InterPro" id="IPR036034">
    <property type="entry name" value="PDZ_sf"/>
</dbReference>
<dbReference type="AlphaFoldDB" id="A0A4V2PRM0"/>
<dbReference type="OrthoDB" id="9795827at2"/>
<dbReference type="Pfam" id="PF01433">
    <property type="entry name" value="Peptidase_M1"/>
    <property type="match status" value="1"/>
</dbReference>
<evidence type="ECO:0000256" key="1">
    <source>
        <dbReference type="SAM" id="SignalP"/>
    </source>
</evidence>
<keyword evidence="4" id="KW-1185">Reference proteome</keyword>
<name>A0A4V2PRM0_9BACT</name>
<dbReference type="InterPro" id="IPR027268">
    <property type="entry name" value="Peptidase_M4/M1_CTD_sf"/>
</dbReference>
<dbReference type="SUPFAM" id="SSF50156">
    <property type="entry name" value="PDZ domain-like"/>
    <property type="match status" value="1"/>
</dbReference>
<protein>
    <submittedName>
        <fullName evidence="3">Putative iron-regulated protein</fullName>
    </submittedName>
</protein>
<dbReference type="InterPro" id="IPR001478">
    <property type="entry name" value="PDZ"/>
</dbReference>
<dbReference type="Pfam" id="PF04187">
    <property type="entry name" value="Cofac_haem_bdg"/>
    <property type="match status" value="1"/>
</dbReference>
<accession>A0A4V2PRM0</accession>
<dbReference type="InterPro" id="IPR034015">
    <property type="entry name" value="M1_LTA4H"/>
</dbReference>
<dbReference type="Gene3D" id="2.30.42.10">
    <property type="match status" value="1"/>
</dbReference>
<keyword evidence="1" id="KW-0732">Signal</keyword>
<evidence type="ECO:0000313" key="4">
    <source>
        <dbReference type="Proteomes" id="UP000294614"/>
    </source>
</evidence>
<feature type="domain" description="PDZ" evidence="2">
    <location>
        <begin position="828"/>
        <end position="898"/>
    </location>
</feature>
<evidence type="ECO:0000259" key="2">
    <source>
        <dbReference type="SMART" id="SM00228"/>
    </source>
</evidence>
<comment type="caution">
    <text evidence="3">The sequence shown here is derived from an EMBL/GenBank/DDBJ whole genome shotgun (WGS) entry which is preliminary data.</text>
</comment>
<dbReference type="Proteomes" id="UP000294614">
    <property type="component" value="Unassembled WGS sequence"/>
</dbReference>